<evidence type="ECO:0000313" key="2">
    <source>
        <dbReference type="EMBL" id="BCM86711.1"/>
    </source>
</evidence>
<organism evidence="2 3">
    <name type="scientific">Methylobacterium indicum</name>
    <dbReference type="NCBI Taxonomy" id="1775910"/>
    <lineage>
        <taxon>Bacteria</taxon>
        <taxon>Pseudomonadati</taxon>
        <taxon>Pseudomonadota</taxon>
        <taxon>Alphaproteobacteria</taxon>
        <taxon>Hyphomicrobiales</taxon>
        <taxon>Methylobacteriaceae</taxon>
        <taxon>Methylobacterium</taxon>
    </lineage>
</organism>
<keyword evidence="2" id="KW-0378">Hydrolase</keyword>
<dbReference type="KEGG" id="mind:mvi_51720"/>
<dbReference type="AlphaFoldDB" id="A0A8H8WY32"/>
<keyword evidence="2" id="KW-0547">Nucleotide-binding</keyword>
<dbReference type="GO" id="GO:0004386">
    <property type="term" value="F:helicase activity"/>
    <property type="evidence" value="ECO:0007669"/>
    <property type="project" value="UniProtKB-KW"/>
</dbReference>
<reference evidence="2" key="1">
    <citation type="submission" date="2020-11" db="EMBL/GenBank/DDBJ databases">
        <title>Complete genome sequence of a novel pathogenic Methylobacterium strain isolated from rice in Vietnam.</title>
        <authorList>
            <person name="Lai K."/>
            <person name="Okazaki S."/>
            <person name="Higashi K."/>
            <person name="Mori H."/>
            <person name="Toyoda A."/>
            <person name="Kurokawa K."/>
        </authorList>
    </citation>
    <scope>NUCLEOTIDE SEQUENCE</scope>
    <source>
        <strain evidence="2">VL1</strain>
    </source>
</reference>
<dbReference type="RefSeq" id="WP_207179727.1">
    <property type="nucleotide sequence ID" value="NZ_AP024145.1"/>
</dbReference>
<sequence>MSATAKAFQAATVRAAVAALRREDGTRRFLIADEVGLGKTLVARDVVAALSARRRRPLVVFYVTSGSRVGDQNKRDLLAFLPSDERKAALSGADRLGLIPFTKRPEGKVHLYAFAPETSFPAAGARSSPGRVVERAFVSKLLKAALPQVHRSLGTAFFQLAATRSWPSALRMANATMRAGVGRLPQAFRKALEAEFAPLDVREAVVAAKGKPHALIARFRRALAEASLAANPPDLVILDEFQRYSRLLWPAKEDRIAARLLGGATAPNRRPAALLLSATPYRSYAERWEVGPQAQPHRELFDVVSFLGGDEAGRATAAAFERFGGQLNALGRLPAGADHGRPLAEARNTKVEIEALLRPYMSRTERAVHDDGAEGPQDATGVALDGPDLDVYRHFADRVGDRFKTSAMAYWLSVPLPAQALGQSYQISCNVHFGVRAGVPKVVSGRLYSPSAGGWGSAKLRRLHEIADPDDLALPWVRPSLPWWRPAGPWTGLAARKLLIFSRFRATPPALASLTSLEVERRRFGRSAESYRKAWRTRRLQPKRGQGATVALFHPSPFLIGATDVLLAPDATTPGRVRAAVRRQLVRALSGLKITIDGGGRRGAGRHRPGWEILAAIERLAGHDVAVGKAWSPLAGCDSALKELLAERSCARPLTWVSRRELDDLVAMAMSGPAVALGRALLRHYPDALGRGLPALTKLCWSGLRTYLDNPVFWARLGEGKPTETLQRAVLDGCFESVMDEHFWTRSAKKAGEELADDLRATFAAQIGWFTFRSLSNRDDGVRVRCHAAVPFGGAEAEPAAGEPASNEGPPRSEGIRAAFNTPFWPHVLATTSVGQEGLDFHTWCERIGHWDLCSSPVDLEQREGRIQRFAGLVVRKRLGAQLAAEGRRGGAAGKSPWTAIAAEAERQFADASGLRPWWTLPGAQIERHLFALKRSRDIHRYARLCRQRSLYRLALGQPRQQELVEMLDAKDPKVVAELGRLALDLSAYNAERAFASSVAGDAMSRPVFECEVRAPEDRRR</sequence>
<gene>
    <name evidence="2" type="ORF">mvi_51720</name>
</gene>
<dbReference type="Proteomes" id="UP000663508">
    <property type="component" value="Chromosome"/>
</dbReference>
<proteinExistence type="predicted"/>
<feature type="compositionally biased region" description="Low complexity" evidence="1">
    <location>
        <begin position="795"/>
        <end position="810"/>
    </location>
</feature>
<evidence type="ECO:0000313" key="3">
    <source>
        <dbReference type="Proteomes" id="UP000663508"/>
    </source>
</evidence>
<dbReference type="EMBL" id="AP024145">
    <property type="protein sequence ID" value="BCM86711.1"/>
    <property type="molecule type" value="Genomic_DNA"/>
</dbReference>
<dbReference type="Gene3D" id="3.40.50.300">
    <property type="entry name" value="P-loop containing nucleotide triphosphate hydrolases"/>
    <property type="match status" value="2"/>
</dbReference>
<protein>
    <submittedName>
        <fullName evidence="2">Helicase</fullName>
    </submittedName>
</protein>
<keyword evidence="2" id="KW-0347">Helicase</keyword>
<accession>A0A8H8WY32</accession>
<name>A0A8H8WY32_9HYPH</name>
<evidence type="ECO:0000256" key="1">
    <source>
        <dbReference type="SAM" id="MobiDB-lite"/>
    </source>
</evidence>
<dbReference type="InterPro" id="IPR027417">
    <property type="entry name" value="P-loop_NTPase"/>
</dbReference>
<keyword evidence="2" id="KW-0067">ATP-binding</keyword>
<feature type="region of interest" description="Disordered" evidence="1">
    <location>
        <begin position="795"/>
        <end position="816"/>
    </location>
</feature>
<dbReference type="SUPFAM" id="SSF52540">
    <property type="entry name" value="P-loop containing nucleoside triphosphate hydrolases"/>
    <property type="match status" value="1"/>
</dbReference>